<keyword evidence="1" id="KW-1133">Transmembrane helix</keyword>
<dbReference type="EMBL" id="JAAALK010000286">
    <property type="protein sequence ID" value="KAG8062212.1"/>
    <property type="molecule type" value="Genomic_DNA"/>
</dbReference>
<feature type="transmembrane region" description="Helical" evidence="1">
    <location>
        <begin position="129"/>
        <end position="147"/>
    </location>
</feature>
<evidence type="ECO:0000313" key="4">
    <source>
        <dbReference type="Proteomes" id="UP000729402"/>
    </source>
</evidence>
<reference evidence="3" key="1">
    <citation type="journal article" date="2021" name="bioRxiv">
        <title>Whole Genome Assembly and Annotation of Northern Wild Rice, Zizania palustris L., Supports a Whole Genome Duplication in the Zizania Genus.</title>
        <authorList>
            <person name="Haas M."/>
            <person name="Kono T."/>
            <person name="Macchietto M."/>
            <person name="Millas R."/>
            <person name="McGilp L."/>
            <person name="Shao M."/>
            <person name="Duquette J."/>
            <person name="Hirsch C.N."/>
            <person name="Kimball J."/>
        </authorList>
    </citation>
    <scope>NUCLEOTIDE SEQUENCE</scope>
    <source>
        <tissue evidence="3">Fresh leaf tissue</tissue>
    </source>
</reference>
<comment type="caution">
    <text evidence="3">The sequence shown here is derived from an EMBL/GenBank/DDBJ whole genome shotgun (WGS) entry which is preliminary data.</text>
</comment>
<reference evidence="3" key="2">
    <citation type="submission" date="2021-02" db="EMBL/GenBank/DDBJ databases">
        <authorList>
            <person name="Kimball J.A."/>
            <person name="Haas M.W."/>
            <person name="Macchietto M."/>
            <person name="Kono T."/>
            <person name="Duquette J."/>
            <person name="Shao M."/>
        </authorList>
    </citation>
    <scope>NUCLEOTIDE SEQUENCE</scope>
    <source>
        <tissue evidence="3">Fresh leaf tissue</tissue>
    </source>
</reference>
<feature type="domain" description="DUF6737" evidence="2">
    <location>
        <begin position="97"/>
        <end position="153"/>
    </location>
</feature>
<dbReference type="Proteomes" id="UP000729402">
    <property type="component" value="Unassembled WGS sequence"/>
</dbReference>
<evidence type="ECO:0000256" key="1">
    <source>
        <dbReference type="SAM" id="Phobius"/>
    </source>
</evidence>
<dbReference type="GO" id="GO:0009507">
    <property type="term" value="C:chloroplast"/>
    <property type="evidence" value="ECO:0007669"/>
    <property type="project" value="TreeGrafter"/>
</dbReference>
<evidence type="ECO:0000259" key="2">
    <source>
        <dbReference type="Pfam" id="PF20522"/>
    </source>
</evidence>
<proteinExistence type="predicted"/>
<accession>A0A8J5SFJ7</accession>
<keyword evidence="1" id="KW-0472">Membrane</keyword>
<evidence type="ECO:0000313" key="3">
    <source>
        <dbReference type="EMBL" id="KAG8062212.1"/>
    </source>
</evidence>
<name>A0A8J5SFJ7_ZIZPA</name>
<keyword evidence="4" id="KW-1185">Reference proteome</keyword>
<dbReference type="Pfam" id="PF20522">
    <property type="entry name" value="DUF6737"/>
    <property type="match status" value="1"/>
</dbReference>
<dbReference type="AlphaFoldDB" id="A0A8J5SFJ7"/>
<dbReference type="PANTHER" id="PTHR36046:SF1">
    <property type="entry name" value="DUF6737 DOMAIN-CONTAINING PROTEIN"/>
    <property type="match status" value="1"/>
</dbReference>
<feature type="transmembrane region" description="Helical" evidence="1">
    <location>
        <begin position="222"/>
        <end position="240"/>
    </location>
</feature>
<dbReference type="OrthoDB" id="1747990at2759"/>
<organism evidence="3 4">
    <name type="scientific">Zizania palustris</name>
    <name type="common">Northern wild rice</name>
    <dbReference type="NCBI Taxonomy" id="103762"/>
    <lineage>
        <taxon>Eukaryota</taxon>
        <taxon>Viridiplantae</taxon>
        <taxon>Streptophyta</taxon>
        <taxon>Embryophyta</taxon>
        <taxon>Tracheophyta</taxon>
        <taxon>Spermatophyta</taxon>
        <taxon>Magnoliopsida</taxon>
        <taxon>Liliopsida</taxon>
        <taxon>Poales</taxon>
        <taxon>Poaceae</taxon>
        <taxon>BOP clade</taxon>
        <taxon>Oryzoideae</taxon>
        <taxon>Oryzeae</taxon>
        <taxon>Zizaniinae</taxon>
        <taxon>Zizania</taxon>
    </lineage>
</organism>
<sequence length="246" mass="26722">MGSLCLLPSALPSCCCGGAGSPSRAPKPAGPAPFASYSGAAASGRRLQLVGRRRRAGLARGGERQGRKGDGAEFFGDDGVVEDMDGYLNYLSLEYDSVWDTKPSWCQPWTILLSGTVVIAGSWLPIHSVVITAGVSFVICAWWYIFLYSYPKAYTEMIAERRKKVASGAEDTYGMEKIHLGCRCGAAATAMEPLEMAVTIIFNALLLVFMVKLFFAMFQMKLVVIVFYLVVLIFAMSFSGRTPSSF</sequence>
<protein>
    <recommendedName>
        <fullName evidence="2">DUF6737 domain-containing protein</fullName>
    </recommendedName>
</protein>
<dbReference type="InterPro" id="IPR046625">
    <property type="entry name" value="DUF6737"/>
</dbReference>
<gene>
    <name evidence="3" type="ORF">GUJ93_ZPchr0003g17366</name>
</gene>
<feature type="transmembrane region" description="Helical" evidence="1">
    <location>
        <begin position="196"/>
        <end position="215"/>
    </location>
</feature>
<dbReference type="PANTHER" id="PTHR36046">
    <property type="entry name" value="PROTEIN, PUTATIVE-RELATED"/>
    <property type="match status" value="1"/>
</dbReference>
<keyword evidence="1" id="KW-0812">Transmembrane</keyword>